<dbReference type="AlphaFoldDB" id="A0A0C9WAT1"/>
<dbReference type="Proteomes" id="UP000053820">
    <property type="component" value="Unassembled WGS sequence"/>
</dbReference>
<evidence type="ECO:0000313" key="3">
    <source>
        <dbReference type="Proteomes" id="UP000053820"/>
    </source>
</evidence>
<dbReference type="HOGENOM" id="CLU_1299872_0_0_1"/>
<evidence type="ECO:0000313" key="2">
    <source>
        <dbReference type="EMBL" id="KIJ60661.1"/>
    </source>
</evidence>
<gene>
    <name evidence="2" type="ORF">HYDPIDRAFT_116963</name>
</gene>
<evidence type="ECO:0000256" key="1">
    <source>
        <dbReference type="SAM" id="MobiDB-lite"/>
    </source>
</evidence>
<feature type="region of interest" description="Disordered" evidence="1">
    <location>
        <begin position="177"/>
        <end position="212"/>
    </location>
</feature>
<dbReference type="EMBL" id="KN839870">
    <property type="protein sequence ID" value="KIJ60661.1"/>
    <property type="molecule type" value="Genomic_DNA"/>
</dbReference>
<name>A0A0C9WAT1_9AGAM</name>
<sequence length="212" mass="23190">MAPPVPQCQATMDVPCSDSAPKQTKCRHAVLRDSADQPIVPVNPVLLAMIPHWSIQASWPLLCVGHRKGRNAGEQTVLHMTVLSHFCTCCKVQYPAQETRPTAAASTSIETPAAGMSVLEGLIQLDPPDVNGVKQPLPAPATLQFWLTSSTAQTWQQGYHPGLKRWQICHPASHQCARGQAHESPPPLPGCSRSPEETVSHQEKSRSQHWHM</sequence>
<organism evidence="2 3">
    <name type="scientific">Hydnomerulius pinastri MD-312</name>
    <dbReference type="NCBI Taxonomy" id="994086"/>
    <lineage>
        <taxon>Eukaryota</taxon>
        <taxon>Fungi</taxon>
        <taxon>Dikarya</taxon>
        <taxon>Basidiomycota</taxon>
        <taxon>Agaricomycotina</taxon>
        <taxon>Agaricomycetes</taxon>
        <taxon>Agaricomycetidae</taxon>
        <taxon>Boletales</taxon>
        <taxon>Boletales incertae sedis</taxon>
        <taxon>Leucogyrophana</taxon>
    </lineage>
</organism>
<keyword evidence="3" id="KW-1185">Reference proteome</keyword>
<accession>A0A0C9WAT1</accession>
<reference evidence="2 3" key="1">
    <citation type="submission" date="2014-04" db="EMBL/GenBank/DDBJ databases">
        <title>Evolutionary Origins and Diversification of the Mycorrhizal Mutualists.</title>
        <authorList>
            <consortium name="DOE Joint Genome Institute"/>
            <consortium name="Mycorrhizal Genomics Consortium"/>
            <person name="Kohler A."/>
            <person name="Kuo A."/>
            <person name="Nagy L.G."/>
            <person name="Floudas D."/>
            <person name="Copeland A."/>
            <person name="Barry K.W."/>
            <person name="Cichocki N."/>
            <person name="Veneault-Fourrey C."/>
            <person name="LaButti K."/>
            <person name="Lindquist E.A."/>
            <person name="Lipzen A."/>
            <person name="Lundell T."/>
            <person name="Morin E."/>
            <person name="Murat C."/>
            <person name="Riley R."/>
            <person name="Ohm R."/>
            <person name="Sun H."/>
            <person name="Tunlid A."/>
            <person name="Henrissat B."/>
            <person name="Grigoriev I.V."/>
            <person name="Hibbett D.S."/>
            <person name="Martin F."/>
        </authorList>
    </citation>
    <scope>NUCLEOTIDE SEQUENCE [LARGE SCALE GENOMIC DNA]</scope>
    <source>
        <strain evidence="2 3">MD-312</strain>
    </source>
</reference>
<feature type="compositionally biased region" description="Basic and acidic residues" evidence="1">
    <location>
        <begin position="194"/>
        <end position="206"/>
    </location>
</feature>
<proteinExistence type="predicted"/>
<protein>
    <submittedName>
        <fullName evidence="2">Uncharacterized protein</fullName>
    </submittedName>
</protein>